<dbReference type="InterPro" id="IPR029045">
    <property type="entry name" value="ClpP/crotonase-like_dom_sf"/>
</dbReference>
<dbReference type="InterPro" id="IPR002142">
    <property type="entry name" value="Peptidase_S49"/>
</dbReference>
<evidence type="ECO:0000313" key="6">
    <source>
        <dbReference type="EMBL" id="MBB5030846.1"/>
    </source>
</evidence>
<reference evidence="6 7" key="1">
    <citation type="submission" date="2020-08" db="EMBL/GenBank/DDBJ databases">
        <title>Genomic Encyclopedia of Type Strains, Phase IV (KMG-IV): sequencing the most valuable type-strain genomes for metagenomic binning, comparative biology and taxonomic classification.</title>
        <authorList>
            <person name="Goeker M."/>
        </authorList>
    </citation>
    <scope>NUCLEOTIDE SEQUENCE [LARGE SCALE GENOMIC DNA]</scope>
    <source>
        <strain evidence="6 7">DSM 12252</strain>
    </source>
</reference>
<comment type="similarity">
    <text evidence="1">Belongs to the peptidase S49 family.</text>
</comment>
<keyword evidence="3 6" id="KW-0378">Hydrolase</keyword>
<dbReference type="CDD" id="cd07023">
    <property type="entry name" value="S49_Sppa_N_C"/>
    <property type="match status" value="1"/>
</dbReference>
<dbReference type="AlphaFoldDB" id="A0A7W8DIJ8"/>
<dbReference type="PANTHER" id="PTHR42987">
    <property type="entry name" value="PEPTIDASE S49"/>
    <property type="match status" value="1"/>
</dbReference>
<sequence>MSNKSYGCLIVLLLLGLIVSLGLNVGLFMSKLDFDVNADTGLVTTAAKPKRKLHEVTVESSKKTTQDKIVHIDLEGVISSMSMSGLFAEAMPSVESIKNALEQAVGDKNVKAIVLRINSPGGEVTASDILYNAVKKASKEKPVVVYMDAMAASGGYYVSCGASKIVASETTLTASIGVIIETMNYSELFGKVGLSMNAFTSGAFKDSLSGARPMREDEKAYVQHLVMSMYDRFLGIVSEARGVPKDQLKSTVADGRVVTGREALAAKLVDQIGYVEDAYALARTLGKTTDATVVKYRHEVSFFEAFSMASAKAGAQPAKVQLDVSSSLMPKLLPGVPYYLPPSFAH</sequence>
<dbReference type="Pfam" id="PF01343">
    <property type="entry name" value="Peptidase_S49"/>
    <property type="match status" value="1"/>
</dbReference>
<dbReference type="Gene3D" id="3.90.226.10">
    <property type="entry name" value="2-enoyl-CoA Hydratase, Chain A, domain 1"/>
    <property type="match status" value="1"/>
</dbReference>
<keyword evidence="2 6" id="KW-0645">Protease</keyword>
<dbReference type="SUPFAM" id="SSF52096">
    <property type="entry name" value="ClpP/crotonase"/>
    <property type="match status" value="1"/>
</dbReference>
<evidence type="ECO:0000256" key="1">
    <source>
        <dbReference type="ARBA" id="ARBA00008683"/>
    </source>
</evidence>
<comment type="caution">
    <text evidence="6">The sequence shown here is derived from an EMBL/GenBank/DDBJ whole genome shotgun (WGS) entry which is preliminary data.</text>
</comment>
<dbReference type="Proteomes" id="UP000590740">
    <property type="component" value="Unassembled WGS sequence"/>
</dbReference>
<dbReference type="RefSeq" id="WP_184337799.1">
    <property type="nucleotide sequence ID" value="NZ_JACHIG010000001.1"/>
</dbReference>
<organism evidence="6 7">
    <name type="scientific">Prosthecobacter vanneervenii</name>
    <dbReference type="NCBI Taxonomy" id="48466"/>
    <lineage>
        <taxon>Bacteria</taxon>
        <taxon>Pseudomonadati</taxon>
        <taxon>Verrucomicrobiota</taxon>
        <taxon>Verrucomicrobiia</taxon>
        <taxon>Verrucomicrobiales</taxon>
        <taxon>Verrucomicrobiaceae</taxon>
        <taxon>Prosthecobacter</taxon>
    </lineage>
</organism>
<dbReference type="EC" id="3.4.21.-" evidence="6"/>
<evidence type="ECO:0000256" key="4">
    <source>
        <dbReference type="ARBA" id="ARBA00022825"/>
    </source>
</evidence>
<gene>
    <name evidence="6" type="ORF">HNQ65_000400</name>
</gene>
<evidence type="ECO:0000256" key="2">
    <source>
        <dbReference type="ARBA" id="ARBA00022670"/>
    </source>
</evidence>
<evidence type="ECO:0000259" key="5">
    <source>
        <dbReference type="Pfam" id="PF01343"/>
    </source>
</evidence>
<dbReference type="InterPro" id="IPR004635">
    <property type="entry name" value="Pept_S49_SppA"/>
</dbReference>
<dbReference type="GO" id="GO:0008236">
    <property type="term" value="F:serine-type peptidase activity"/>
    <property type="evidence" value="ECO:0007669"/>
    <property type="project" value="UniProtKB-KW"/>
</dbReference>
<protein>
    <submittedName>
        <fullName evidence="6">Protease-4</fullName>
        <ecNumber evidence="6">3.4.21.-</ecNumber>
    </submittedName>
</protein>
<dbReference type="Gene3D" id="6.20.330.10">
    <property type="match status" value="1"/>
</dbReference>
<keyword evidence="4" id="KW-0720">Serine protease</keyword>
<dbReference type="InterPro" id="IPR047272">
    <property type="entry name" value="S49_SppA_C"/>
</dbReference>
<accession>A0A7W8DIJ8</accession>
<evidence type="ECO:0000313" key="7">
    <source>
        <dbReference type="Proteomes" id="UP000590740"/>
    </source>
</evidence>
<dbReference type="PANTHER" id="PTHR42987:SF4">
    <property type="entry name" value="PROTEASE SOHB-RELATED"/>
    <property type="match status" value="1"/>
</dbReference>
<dbReference type="EMBL" id="JACHIG010000001">
    <property type="protein sequence ID" value="MBB5030846.1"/>
    <property type="molecule type" value="Genomic_DNA"/>
</dbReference>
<dbReference type="GO" id="GO:0006508">
    <property type="term" value="P:proteolysis"/>
    <property type="evidence" value="ECO:0007669"/>
    <property type="project" value="UniProtKB-KW"/>
</dbReference>
<keyword evidence="7" id="KW-1185">Reference proteome</keyword>
<proteinExistence type="inferred from homology"/>
<name>A0A7W8DIJ8_9BACT</name>
<feature type="domain" description="Peptidase S49" evidence="5">
    <location>
        <begin position="137"/>
        <end position="285"/>
    </location>
</feature>
<evidence type="ECO:0000256" key="3">
    <source>
        <dbReference type="ARBA" id="ARBA00022801"/>
    </source>
</evidence>
<dbReference type="NCBIfam" id="TIGR00706">
    <property type="entry name" value="SppA_dom"/>
    <property type="match status" value="1"/>
</dbReference>